<sequence length="91" mass="10520">MAEIPEVEGEVLLTNKKFPSVMIKRGEETLPCYHTHIREANQWVREDVLVIAETLAWCPCGKVYKRKKPLTIPEPKDPLSVYTWQCIGHTE</sequence>
<evidence type="ECO:0000313" key="1">
    <source>
        <dbReference type="EMBL" id="KKL49543.1"/>
    </source>
</evidence>
<organism evidence="1">
    <name type="scientific">marine sediment metagenome</name>
    <dbReference type="NCBI Taxonomy" id="412755"/>
    <lineage>
        <taxon>unclassified sequences</taxon>
        <taxon>metagenomes</taxon>
        <taxon>ecological metagenomes</taxon>
    </lineage>
</organism>
<dbReference type="EMBL" id="LAZR01032923">
    <property type="protein sequence ID" value="KKL49543.1"/>
    <property type="molecule type" value="Genomic_DNA"/>
</dbReference>
<comment type="caution">
    <text evidence="1">The sequence shown here is derived from an EMBL/GenBank/DDBJ whole genome shotgun (WGS) entry which is preliminary data.</text>
</comment>
<protein>
    <submittedName>
        <fullName evidence="1">Uncharacterized protein</fullName>
    </submittedName>
</protein>
<reference evidence="1" key="1">
    <citation type="journal article" date="2015" name="Nature">
        <title>Complex archaea that bridge the gap between prokaryotes and eukaryotes.</title>
        <authorList>
            <person name="Spang A."/>
            <person name="Saw J.H."/>
            <person name="Jorgensen S.L."/>
            <person name="Zaremba-Niedzwiedzka K."/>
            <person name="Martijn J."/>
            <person name="Lind A.E."/>
            <person name="van Eijk R."/>
            <person name="Schleper C."/>
            <person name="Guy L."/>
            <person name="Ettema T.J."/>
        </authorList>
    </citation>
    <scope>NUCLEOTIDE SEQUENCE</scope>
</reference>
<dbReference type="AlphaFoldDB" id="A0A0F9CJP2"/>
<proteinExistence type="predicted"/>
<name>A0A0F9CJP2_9ZZZZ</name>
<accession>A0A0F9CJP2</accession>
<gene>
    <name evidence="1" type="ORF">LCGC14_2314470</name>
</gene>